<comment type="caution">
    <text evidence="1">The sequence shown here is derived from an EMBL/GenBank/DDBJ whole genome shotgun (WGS) entry which is preliminary data.</text>
</comment>
<keyword evidence="2" id="KW-1185">Reference proteome</keyword>
<evidence type="ECO:0000313" key="1">
    <source>
        <dbReference type="EMBL" id="KAH7933429.1"/>
    </source>
</evidence>
<reference evidence="1" key="1">
    <citation type="submission" date="2020-05" db="EMBL/GenBank/DDBJ databases">
        <title>Large-scale comparative analyses of tick genomes elucidate their genetic diversity and vector capacities.</title>
        <authorList>
            <person name="Jia N."/>
            <person name="Wang J."/>
            <person name="Shi W."/>
            <person name="Du L."/>
            <person name="Sun Y."/>
            <person name="Zhan W."/>
            <person name="Jiang J."/>
            <person name="Wang Q."/>
            <person name="Zhang B."/>
            <person name="Ji P."/>
            <person name="Sakyi L.B."/>
            <person name="Cui X."/>
            <person name="Yuan T."/>
            <person name="Jiang B."/>
            <person name="Yang W."/>
            <person name="Lam T.T.-Y."/>
            <person name="Chang Q."/>
            <person name="Ding S."/>
            <person name="Wang X."/>
            <person name="Zhu J."/>
            <person name="Ruan X."/>
            <person name="Zhao L."/>
            <person name="Wei J."/>
            <person name="Que T."/>
            <person name="Du C."/>
            <person name="Cheng J."/>
            <person name="Dai P."/>
            <person name="Han X."/>
            <person name="Huang E."/>
            <person name="Gao Y."/>
            <person name="Liu J."/>
            <person name="Shao H."/>
            <person name="Ye R."/>
            <person name="Li L."/>
            <person name="Wei W."/>
            <person name="Wang X."/>
            <person name="Wang C."/>
            <person name="Yang T."/>
            <person name="Huo Q."/>
            <person name="Li W."/>
            <person name="Guo W."/>
            <person name="Chen H."/>
            <person name="Zhou L."/>
            <person name="Ni X."/>
            <person name="Tian J."/>
            <person name="Zhou Y."/>
            <person name="Sheng Y."/>
            <person name="Liu T."/>
            <person name="Pan Y."/>
            <person name="Xia L."/>
            <person name="Li J."/>
            <person name="Zhao F."/>
            <person name="Cao W."/>
        </authorList>
    </citation>
    <scope>NUCLEOTIDE SEQUENCE</scope>
    <source>
        <strain evidence="1">Dsil-2018</strain>
    </source>
</reference>
<organism evidence="1 2">
    <name type="scientific">Dermacentor silvarum</name>
    <name type="common">Tick</name>
    <dbReference type="NCBI Taxonomy" id="543639"/>
    <lineage>
        <taxon>Eukaryota</taxon>
        <taxon>Metazoa</taxon>
        <taxon>Ecdysozoa</taxon>
        <taxon>Arthropoda</taxon>
        <taxon>Chelicerata</taxon>
        <taxon>Arachnida</taxon>
        <taxon>Acari</taxon>
        <taxon>Parasitiformes</taxon>
        <taxon>Ixodida</taxon>
        <taxon>Ixodoidea</taxon>
        <taxon>Ixodidae</taxon>
        <taxon>Rhipicephalinae</taxon>
        <taxon>Dermacentor</taxon>
    </lineage>
</organism>
<protein>
    <submittedName>
        <fullName evidence="1">Uncharacterized protein</fullName>
    </submittedName>
</protein>
<name>A0ACB8C3M4_DERSI</name>
<accession>A0ACB8C3M4</accession>
<dbReference type="EMBL" id="CM023478">
    <property type="protein sequence ID" value="KAH7933429.1"/>
    <property type="molecule type" value="Genomic_DNA"/>
</dbReference>
<dbReference type="Proteomes" id="UP000821865">
    <property type="component" value="Chromosome 9"/>
</dbReference>
<proteinExistence type="predicted"/>
<evidence type="ECO:0000313" key="2">
    <source>
        <dbReference type="Proteomes" id="UP000821865"/>
    </source>
</evidence>
<gene>
    <name evidence="1" type="ORF">HPB49_012525</name>
</gene>
<sequence length="242" mass="26967">MALLFIGANLLLIVLHSVFLELHFPSLKTRCGGSIVTKRHVLTAAHCTTLNEEGVAAIDVIYGNTDIKRGARLKVTKVLLHPEYNQSTFFNDIAILLVEKPFRYGRDAIPICLPTTPMNLYNTDAVVAGWGSLSMSGNVATDHLLYTEVMILQNKICARIYKNFREDINYCAFRNYTDACQGDSGGPLFTMQPGHMRYVQVGIVSHGYGCAITAGVYTRVEAYFDWVEKSTRSLEGYMDLPL</sequence>